<proteinExistence type="predicted"/>
<name>A0A5B7DYU4_PORTR</name>
<dbReference type="EMBL" id="VSRR010001566">
    <property type="protein sequence ID" value="MPC26176.1"/>
    <property type="molecule type" value="Genomic_DNA"/>
</dbReference>
<evidence type="ECO:0000313" key="2">
    <source>
        <dbReference type="Proteomes" id="UP000324222"/>
    </source>
</evidence>
<comment type="caution">
    <text evidence="1">The sequence shown here is derived from an EMBL/GenBank/DDBJ whole genome shotgun (WGS) entry which is preliminary data.</text>
</comment>
<evidence type="ECO:0000313" key="1">
    <source>
        <dbReference type="EMBL" id="MPC26176.1"/>
    </source>
</evidence>
<dbReference type="AlphaFoldDB" id="A0A5B7DYU4"/>
<protein>
    <submittedName>
        <fullName evidence="1">Uncharacterized protein</fullName>
    </submittedName>
</protein>
<dbReference type="Proteomes" id="UP000324222">
    <property type="component" value="Unassembled WGS sequence"/>
</dbReference>
<reference evidence="1 2" key="1">
    <citation type="submission" date="2019-05" db="EMBL/GenBank/DDBJ databases">
        <title>Another draft genome of Portunus trituberculatus and its Hox gene families provides insights of decapod evolution.</title>
        <authorList>
            <person name="Jeong J.-H."/>
            <person name="Song I."/>
            <person name="Kim S."/>
            <person name="Choi T."/>
            <person name="Kim D."/>
            <person name="Ryu S."/>
            <person name="Kim W."/>
        </authorList>
    </citation>
    <scope>NUCLEOTIDE SEQUENCE [LARGE SCALE GENOMIC DNA]</scope>
    <source>
        <tissue evidence="1">Muscle</tissue>
    </source>
</reference>
<organism evidence="1 2">
    <name type="scientific">Portunus trituberculatus</name>
    <name type="common">Swimming crab</name>
    <name type="synonym">Neptunus trituberculatus</name>
    <dbReference type="NCBI Taxonomy" id="210409"/>
    <lineage>
        <taxon>Eukaryota</taxon>
        <taxon>Metazoa</taxon>
        <taxon>Ecdysozoa</taxon>
        <taxon>Arthropoda</taxon>
        <taxon>Crustacea</taxon>
        <taxon>Multicrustacea</taxon>
        <taxon>Malacostraca</taxon>
        <taxon>Eumalacostraca</taxon>
        <taxon>Eucarida</taxon>
        <taxon>Decapoda</taxon>
        <taxon>Pleocyemata</taxon>
        <taxon>Brachyura</taxon>
        <taxon>Eubrachyura</taxon>
        <taxon>Portunoidea</taxon>
        <taxon>Portunidae</taxon>
        <taxon>Portuninae</taxon>
        <taxon>Portunus</taxon>
    </lineage>
</organism>
<sequence>MFEPFNVQMCRVAQWQRWQVGVGGWPIAEKQEEHEQEEDEEEKGCGEKDQCVMSSVRCHAIHSSVKSIGLNSSQTGPRHNHHIFDKSHYFSLPASVT</sequence>
<keyword evidence="2" id="KW-1185">Reference proteome</keyword>
<accession>A0A5B7DYU4</accession>
<gene>
    <name evidence="1" type="ORF">E2C01_019310</name>
</gene>